<sequence>MLSFVTPLESNANLFTEYQFTTTSQNMHAEIGFGHDIEDALLDDGYRIAS</sequence>
<evidence type="ECO:0000313" key="2">
    <source>
        <dbReference type="Proteomes" id="UP000515570"/>
    </source>
</evidence>
<gene>
    <name evidence="1" type="ORF">HW450_02480</name>
</gene>
<dbReference type="AlphaFoldDB" id="A0A7G5FG93"/>
<proteinExistence type="predicted"/>
<dbReference type="EMBL" id="CP059833">
    <property type="protein sequence ID" value="QMV85634.1"/>
    <property type="molecule type" value="Genomic_DNA"/>
</dbReference>
<dbReference type="RefSeq" id="WP_182386455.1">
    <property type="nucleotide sequence ID" value="NZ_CP059833.1"/>
</dbReference>
<accession>A0A7G5FG93</accession>
<organism evidence="1 2">
    <name type="scientific">Corynebacterium hindlerae</name>
    <dbReference type="NCBI Taxonomy" id="699041"/>
    <lineage>
        <taxon>Bacteria</taxon>
        <taxon>Bacillati</taxon>
        <taxon>Actinomycetota</taxon>
        <taxon>Actinomycetes</taxon>
        <taxon>Mycobacteriales</taxon>
        <taxon>Corynebacteriaceae</taxon>
        <taxon>Corynebacterium</taxon>
    </lineage>
</organism>
<protein>
    <submittedName>
        <fullName evidence="1">Uncharacterized protein</fullName>
    </submittedName>
</protein>
<dbReference type="Proteomes" id="UP000515570">
    <property type="component" value="Chromosome"/>
</dbReference>
<keyword evidence="2" id="KW-1185">Reference proteome</keyword>
<evidence type="ECO:0000313" key="1">
    <source>
        <dbReference type="EMBL" id="QMV85634.1"/>
    </source>
</evidence>
<name>A0A7G5FG93_9CORY</name>
<reference evidence="1 2" key="1">
    <citation type="submission" date="2020-07" db="EMBL/GenBank/DDBJ databases">
        <title>non toxigenic Corynebacterium sp. nov from a clinical source.</title>
        <authorList>
            <person name="Bernier A.-M."/>
            <person name="Bernard K."/>
        </authorList>
    </citation>
    <scope>NUCLEOTIDE SEQUENCE [LARGE SCALE GENOMIC DNA]</scope>
    <source>
        <strain evidence="2">NML 93-0612</strain>
    </source>
</reference>